<dbReference type="InterPro" id="IPR036277">
    <property type="entry name" value="SMC_hinge_sf"/>
</dbReference>
<keyword evidence="10" id="KW-1185">Reference proteome</keyword>
<protein>
    <recommendedName>
        <fullName evidence="7">Chromosome partition protein Smc</fullName>
    </recommendedName>
</protein>
<dbReference type="GO" id="GO:0006260">
    <property type="term" value="P:DNA replication"/>
    <property type="evidence" value="ECO:0007669"/>
    <property type="project" value="UniProtKB-UniRule"/>
</dbReference>
<dbReference type="Gene3D" id="3.30.70.1620">
    <property type="match status" value="1"/>
</dbReference>
<dbReference type="SUPFAM" id="SSF75553">
    <property type="entry name" value="Smc hinge domain"/>
    <property type="match status" value="1"/>
</dbReference>
<dbReference type="GO" id="GO:0005737">
    <property type="term" value="C:cytoplasm"/>
    <property type="evidence" value="ECO:0007669"/>
    <property type="project" value="UniProtKB-SubCell"/>
</dbReference>
<feature type="coiled-coil region" evidence="7">
    <location>
        <begin position="847"/>
        <end position="930"/>
    </location>
</feature>
<reference evidence="9 10" key="1">
    <citation type="submission" date="2016-11" db="EMBL/GenBank/DDBJ databases">
        <authorList>
            <person name="Jaros S."/>
            <person name="Januszkiewicz K."/>
            <person name="Wedrychowicz H."/>
        </authorList>
    </citation>
    <scope>NUCLEOTIDE SEQUENCE [LARGE SCALE GENOMIC DNA]</scope>
    <source>
        <strain evidence="9 10">DSM 10502</strain>
    </source>
</reference>
<evidence type="ECO:0000256" key="4">
    <source>
        <dbReference type="ARBA" id="ARBA00022840"/>
    </source>
</evidence>
<dbReference type="EMBL" id="FQUG01000012">
    <property type="protein sequence ID" value="SHF29925.1"/>
    <property type="molecule type" value="Genomic_DNA"/>
</dbReference>
<dbReference type="GO" id="GO:0005524">
    <property type="term" value="F:ATP binding"/>
    <property type="evidence" value="ECO:0007669"/>
    <property type="project" value="UniProtKB-UniRule"/>
</dbReference>
<comment type="function">
    <text evidence="7">Required for chromosome condensation and partitioning.</text>
</comment>
<dbReference type="Pfam" id="PF06470">
    <property type="entry name" value="SMC_hinge"/>
    <property type="match status" value="1"/>
</dbReference>
<evidence type="ECO:0000256" key="7">
    <source>
        <dbReference type="HAMAP-Rule" id="MF_01894"/>
    </source>
</evidence>
<dbReference type="InterPro" id="IPR027417">
    <property type="entry name" value="P-loop_NTPase"/>
</dbReference>
<dbReference type="CDD" id="cd03278">
    <property type="entry name" value="ABC_SMC_barmotin"/>
    <property type="match status" value="1"/>
</dbReference>
<dbReference type="RefSeq" id="WP_072936434.1">
    <property type="nucleotide sequence ID" value="NZ_FQUG01000012.1"/>
</dbReference>
<sequence length="1182" mass="134794">MQLKRLEAYGFKSFADKIEIEFDHGVTAIVGPNGSGKSNITDAIRWVLGEQNVRNLRGTKSEDIIFTGSSSRKPLGIAEVTLTLLNDGDLSLPFDEITVTRRLFRSGESEFFINKGKCRLKDIYALFADTGLGHDGISVISQNKMDDILNSRPEERRLFFEETAGITKFRDRKNESVKKLDDTEKNLTRVNDIIGEIEVQLEPLAAEAERTEKYNNWNSEYTKGRITEIYRKIQKIHEIEQTQTEVKEEKEKAKISLETELRKVEVAKEELENNVLSLDTQIQNKNQEKNQTAIRLENIKSSILLAEQKAQQENQEYTNLQDSIKNLERELTEEKEAQEKLSAIEKDISEKFEKIKVQFDAEQKKSADFAERIRSAKSEIQVKQSEKENIKQQLAEKQNDAVILEKDIESGAAAHESNVKEFECLESVLRDEKVKCKEQEERLENVRKSLVQLKADKDGSLNKQRKAAENLKTVQQQLRIDEQYVAQGSAKLNVLEHMQQAYEGFGRSVKAVLLARESWRPQIYGAVAELIHVDAKYLSAVEAALGAAQQNLIVKDAETAKKAIDFLKRTKAGRVTFLPLSDLAVRSHPDDSVKNMHGVIGYLDEVITTDESYKKAVSFLLAKTLLVDNFDHAIKVARNRGFKFRIVTLDGEILNPGGSLSGGSIPQKESGFLNRSNELIKLREDLKARNRALAENEDNKKRLLAELKNFDEEIQNIKDRLESKRINEAELKVAVRQIKENIEHEEKTFNELRILVSSYDDDFSNVQKKRIELKHEIDAIKETLKNYEAAVQNKTEELDDLEQDASDFSKWLHQLELQKVGTEHEVLRSHEHVLLSQKKISGIISAKDEAGKKLSSLQEELTQGKNDVSQLIEEKEGIQREYSELDAVLNTYFEQKMNLLTKGKEQEEALQEIRKKMQKVQDELHSWEIEHSKRQFNLEQYEITLRDEYHFSVAEAAEQLLDIDDESLGKMLKKLKADILALGTVNLQAIDDYKKQKERYDFLKLQADDLSDAKENLMKIIAEIDATMTKQFKAAFLQIQQHFNDIFVALFGGGHAELSLTNEKEILQSGVEINVQLPQKKQQNLSVLSGGERALTVIALLFAFLKVRPAPFSVLDEIDAPLDEANIMRFGKFLRDFSEQTQFVVVTHRKGTMESADMMYGVTLEDAGVSKILSVKLDDIAG</sequence>
<evidence type="ECO:0000256" key="5">
    <source>
        <dbReference type="ARBA" id="ARBA00023054"/>
    </source>
</evidence>
<name>A0A1M5AIF3_9FIRM</name>
<comment type="domain">
    <text evidence="7">Contains large globular domains required for ATP hydrolysis at each terminus and a third globular domain forming a flexible hinge near the middle of the molecule. These domains are separated by coiled-coil structures.</text>
</comment>
<accession>A0A1M5AIF3</accession>
<evidence type="ECO:0000256" key="1">
    <source>
        <dbReference type="ARBA" id="ARBA00004496"/>
    </source>
</evidence>
<keyword evidence="2 7" id="KW-0963">Cytoplasm</keyword>
<comment type="subcellular location">
    <subcellularLocation>
        <location evidence="1 7">Cytoplasm</location>
    </subcellularLocation>
</comment>
<dbReference type="GO" id="GO:0005694">
    <property type="term" value="C:chromosome"/>
    <property type="evidence" value="ECO:0007669"/>
    <property type="project" value="InterPro"/>
</dbReference>
<evidence type="ECO:0000313" key="10">
    <source>
        <dbReference type="Proteomes" id="UP000184404"/>
    </source>
</evidence>
<feature type="coiled-coil region" evidence="7">
    <location>
        <begin position="676"/>
        <end position="804"/>
    </location>
</feature>
<keyword evidence="4 7" id="KW-0067">ATP-binding</keyword>
<dbReference type="InterPro" id="IPR010935">
    <property type="entry name" value="SMC_hinge"/>
</dbReference>
<organism evidence="9 10">
    <name type="scientific">Schwartzia succinivorans DSM 10502</name>
    <dbReference type="NCBI Taxonomy" id="1123243"/>
    <lineage>
        <taxon>Bacteria</taxon>
        <taxon>Bacillati</taxon>
        <taxon>Bacillota</taxon>
        <taxon>Negativicutes</taxon>
        <taxon>Selenomonadales</taxon>
        <taxon>Selenomonadaceae</taxon>
        <taxon>Schwartzia</taxon>
    </lineage>
</organism>
<dbReference type="OrthoDB" id="9808768at2"/>
<feature type="binding site" evidence="7">
    <location>
        <begin position="32"/>
        <end position="39"/>
    </location>
    <ligand>
        <name>ATP</name>
        <dbReference type="ChEBI" id="CHEBI:30616"/>
    </ligand>
</feature>
<gene>
    <name evidence="7" type="primary">smc</name>
    <name evidence="9" type="ORF">SAMN02745190_02329</name>
</gene>
<dbReference type="InterPro" id="IPR003395">
    <property type="entry name" value="RecF/RecN/SMC_N"/>
</dbReference>
<dbReference type="Gene3D" id="3.40.50.300">
    <property type="entry name" value="P-loop containing nucleotide triphosphate hydrolases"/>
    <property type="match status" value="2"/>
</dbReference>
<dbReference type="InterPro" id="IPR024704">
    <property type="entry name" value="SMC"/>
</dbReference>
<keyword evidence="5 7" id="KW-0175">Coiled coil</keyword>
<evidence type="ECO:0000313" key="9">
    <source>
        <dbReference type="EMBL" id="SHF29925.1"/>
    </source>
</evidence>
<dbReference type="GO" id="GO:0007062">
    <property type="term" value="P:sister chromatid cohesion"/>
    <property type="evidence" value="ECO:0007669"/>
    <property type="project" value="InterPro"/>
</dbReference>
<dbReference type="SUPFAM" id="SSF52540">
    <property type="entry name" value="P-loop containing nucleoside triphosphate hydrolases"/>
    <property type="match status" value="1"/>
</dbReference>
<dbReference type="Proteomes" id="UP000184404">
    <property type="component" value="Unassembled WGS sequence"/>
</dbReference>
<dbReference type="InterPro" id="IPR011890">
    <property type="entry name" value="SMC_prok"/>
</dbReference>
<keyword evidence="3 7" id="KW-0547">Nucleotide-binding</keyword>
<dbReference type="AlphaFoldDB" id="A0A1M5AIF3"/>
<dbReference type="NCBIfam" id="TIGR02168">
    <property type="entry name" value="SMC_prok_B"/>
    <property type="match status" value="1"/>
</dbReference>
<dbReference type="GO" id="GO:0016887">
    <property type="term" value="F:ATP hydrolysis activity"/>
    <property type="evidence" value="ECO:0007669"/>
    <property type="project" value="InterPro"/>
</dbReference>
<dbReference type="GO" id="GO:0003677">
    <property type="term" value="F:DNA binding"/>
    <property type="evidence" value="ECO:0007669"/>
    <property type="project" value="UniProtKB-UniRule"/>
</dbReference>
<dbReference type="FunFam" id="3.40.50.300:FF:000984">
    <property type="entry name" value="Chromosome partition protein Smc"/>
    <property type="match status" value="1"/>
</dbReference>
<dbReference type="HAMAP" id="MF_01894">
    <property type="entry name" value="Smc_prok"/>
    <property type="match status" value="1"/>
</dbReference>
<dbReference type="STRING" id="1123243.SAMN02745190_02329"/>
<evidence type="ECO:0000256" key="2">
    <source>
        <dbReference type="ARBA" id="ARBA00022490"/>
    </source>
</evidence>
<dbReference type="PANTHER" id="PTHR43977">
    <property type="entry name" value="STRUCTURAL MAINTENANCE OF CHROMOSOMES PROTEIN 3"/>
    <property type="match status" value="1"/>
</dbReference>
<keyword evidence="6 7" id="KW-0238">DNA-binding</keyword>
<evidence type="ECO:0000256" key="3">
    <source>
        <dbReference type="ARBA" id="ARBA00022741"/>
    </source>
</evidence>
<evidence type="ECO:0000256" key="6">
    <source>
        <dbReference type="ARBA" id="ARBA00023125"/>
    </source>
</evidence>
<feature type="coiled-coil region" evidence="7">
    <location>
        <begin position="232"/>
        <end position="456"/>
    </location>
</feature>
<dbReference type="Pfam" id="PF02463">
    <property type="entry name" value="SMC_N"/>
    <property type="match status" value="1"/>
</dbReference>
<dbReference type="PIRSF" id="PIRSF005719">
    <property type="entry name" value="SMC"/>
    <property type="match status" value="1"/>
</dbReference>
<dbReference type="FunFam" id="3.40.50.300:FF:000901">
    <property type="entry name" value="Chromosome partition protein Smc"/>
    <property type="match status" value="1"/>
</dbReference>
<comment type="similarity">
    <text evidence="7">Belongs to the SMC family.</text>
</comment>
<feature type="domain" description="SMC hinge" evidence="8">
    <location>
        <begin position="521"/>
        <end position="637"/>
    </location>
</feature>
<evidence type="ECO:0000259" key="8">
    <source>
        <dbReference type="SMART" id="SM00968"/>
    </source>
</evidence>
<dbReference type="GO" id="GO:0030261">
    <property type="term" value="P:chromosome condensation"/>
    <property type="evidence" value="ECO:0007669"/>
    <property type="project" value="InterPro"/>
</dbReference>
<comment type="subunit">
    <text evidence="7">Homodimer.</text>
</comment>
<dbReference type="GO" id="GO:0007059">
    <property type="term" value="P:chromosome segregation"/>
    <property type="evidence" value="ECO:0007669"/>
    <property type="project" value="UniProtKB-UniRule"/>
</dbReference>
<dbReference type="SMART" id="SM00968">
    <property type="entry name" value="SMC_hinge"/>
    <property type="match status" value="1"/>
</dbReference>
<proteinExistence type="inferred from homology"/>
<dbReference type="Gene3D" id="1.20.1060.20">
    <property type="match status" value="1"/>
</dbReference>